<feature type="domain" description="G-protein coupled receptors family 1 profile" evidence="13">
    <location>
        <begin position="41"/>
        <end position="270"/>
    </location>
</feature>
<dbReference type="AlphaFoldDB" id="A0A834LZ78"/>
<evidence type="ECO:0000256" key="9">
    <source>
        <dbReference type="ARBA" id="ARBA00023170"/>
    </source>
</evidence>
<evidence type="ECO:0000256" key="3">
    <source>
        <dbReference type="ARBA" id="ARBA00022475"/>
    </source>
</evidence>
<keyword evidence="6 11" id="KW-0297">G-protein coupled receptor</keyword>
<dbReference type="GO" id="GO:0004993">
    <property type="term" value="F:G protein-coupled serotonin receptor activity"/>
    <property type="evidence" value="ECO:0007669"/>
    <property type="project" value="UniProtKB-ARBA"/>
</dbReference>
<proteinExistence type="inferred from homology"/>
<keyword evidence="7 12" id="KW-0472">Membrane</keyword>
<feature type="transmembrane region" description="Helical" evidence="12">
    <location>
        <begin position="63"/>
        <end position="86"/>
    </location>
</feature>
<dbReference type="Gene3D" id="1.20.1070.10">
    <property type="entry name" value="Rhodopsin 7-helix transmembrane proteins"/>
    <property type="match status" value="1"/>
</dbReference>
<sequence>MLTRAYQTDNDTWDCFEYEPYCGSTTWFVINIFTTIVALGGNLLTIGAILFSRRLNVMIANQFVFSLAVSDLLVGCSIPYHMAFYIVDHFGSGRLNCLMRFVLISFACSSSICNLLFIATDRYVAIVYPLHYARLITRKSSIVLIVIGWCLSFSIAVVPLLWNDWHRDVKCELVEVIPHNYMNFVVCPMFILIWVMMFLLYSRICREATGHARRMRSAGSSLSISTLKDSKSIQLSNAQVMNGSKNASSVCESNRLMPANHGKKSEVLRK</sequence>
<feature type="transmembrane region" description="Helical" evidence="12">
    <location>
        <begin position="141"/>
        <end position="161"/>
    </location>
</feature>
<dbReference type="GO" id="GO:0005886">
    <property type="term" value="C:plasma membrane"/>
    <property type="evidence" value="ECO:0007669"/>
    <property type="project" value="UniProtKB-SubCell"/>
</dbReference>
<keyword evidence="10 11" id="KW-0807">Transducer</keyword>
<evidence type="ECO:0000256" key="4">
    <source>
        <dbReference type="ARBA" id="ARBA00022692"/>
    </source>
</evidence>
<evidence type="ECO:0000256" key="10">
    <source>
        <dbReference type="ARBA" id="ARBA00023224"/>
    </source>
</evidence>
<keyword evidence="3" id="KW-1003">Cell membrane</keyword>
<evidence type="ECO:0000259" key="13">
    <source>
        <dbReference type="PROSITE" id="PS50262"/>
    </source>
</evidence>
<comment type="subcellular location">
    <subcellularLocation>
        <location evidence="1">Cell membrane</location>
        <topology evidence="1">Multi-pass membrane protein</topology>
    </subcellularLocation>
</comment>
<name>A0A834LZ78_RHYFE</name>
<keyword evidence="8" id="KW-1015">Disulfide bond</keyword>
<dbReference type="Pfam" id="PF00001">
    <property type="entry name" value="7tm_1"/>
    <property type="match status" value="1"/>
</dbReference>
<dbReference type="PROSITE" id="PS00237">
    <property type="entry name" value="G_PROTEIN_RECEP_F1_1"/>
    <property type="match status" value="1"/>
</dbReference>
<evidence type="ECO:0000256" key="5">
    <source>
        <dbReference type="ARBA" id="ARBA00022989"/>
    </source>
</evidence>
<gene>
    <name evidence="14" type="ORF">GWI33_020673</name>
</gene>
<dbReference type="OrthoDB" id="10042731at2759"/>
<evidence type="ECO:0000256" key="6">
    <source>
        <dbReference type="ARBA" id="ARBA00023040"/>
    </source>
</evidence>
<feature type="transmembrane region" description="Helical" evidence="12">
    <location>
        <begin position="181"/>
        <end position="201"/>
    </location>
</feature>
<comment type="similarity">
    <text evidence="2 11">Belongs to the G-protein coupled receptor 1 family.</text>
</comment>
<evidence type="ECO:0000256" key="11">
    <source>
        <dbReference type="RuleBase" id="RU000688"/>
    </source>
</evidence>
<comment type="caution">
    <text evidence="14">The sequence shown here is derived from an EMBL/GenBank/DDBJ whole genome shotgun (WGS) entry which is preliminary data.</text>
</comment>
<keyword evidence="4 11" id="KW-0812">Transmembrane</keyword>
<dbReference type="EMBL" id="JAACXV010014582">
    <property type="protein sequence ID" value="KAF7265931.1"/>
    <property type="molecule type" value="Genomic_DNA"/>
</dbReference>
<keyword evidence="5 12" id="KW-1133">Transmembrane helix</keyword>
<keyword evidence="15" id="KW-1185">Reference proteome</keyword>
<evidence type="ECO:0000256" key="12">
    <source>
        <dbReference type="SAM" id="Phobius"/>
    </source>
</evidence>
<keyword evidence="9 11" id="KW-0675">Receptor</keyword>
<evidence type="ECO:0000256" key="1">
    <source>
        <dbReference type="ARBA" id="ARBA00004651"/>
    </source>
</evidence>
<protein>
    <recommendedName>
        <fullName evidence="13">G-protein coupled receptors family 1 profile domain-containing protein</fullName>
    </recommendedName>
</protein>
<dbReference type="PRINTS" id="PR00237">
    <property type="entry name" value="GPCRRHODOPSN"/>
</dbReference>
<dbReference type="GO" id="GO:0071880">
    <property type="term" value="P:adenylate cyclase-activating adrenergic receptor signaling pathway"/>
    <property type="evidence" value="ECO:0007669"/>
    <property type="project" value="TreeGrafter"/>
</dbReference>
<dbReference type="PANTHER" id="PTHR24248:SF199">
    <property type="entry name" value="IP13425P-RELATED"/>
    <property type="match status" value="1"/>
</dbReference>
<evidence type="ECO:0000256" key="8">
    <source>
        <dbReference type="ARBA" id="ARBA00023157"/>
    </source>
</evidence>
<evidence type="ECO:0000313" key="15">
    <source>
        <dbReference type="Proteomes" id="UP000625711"/>
    </source>
</evidence>
<dbReference type="CDD" id="cd00637">
    <property type="entry name" value="7tm_classA_rhodopsin-like"/>
    <property type="match status" value="1"/>
</dbReference>
<evidence type="ECO:0000256" key="2">
    <source>
        <dbReference type="ARBA" id="ARBA00010663"/>
    </source>
</evidence>
<accession>A0A834LZ78</accession>
<evidence type="ECO:0000256" key="7">
    <source>
        <dbReference type="ARBA" id="ARBA00023136"/>
    </source>
</evidence>
<organism evidence="14 15">
    <name type="scientific">Rhynchophorus ferrugineus</name>
    <name type="common">Red palm weevil</name>
    <name type="synonym">Curculio ferrugineus</name>
    <dbReference type="NCBI Taxonomy" id="354439"/>
    <lineage>
        <taxon>Eukaryota</taxon>
        <taxon>Metazoa</taxon>
        <taxon>Ecdysozoa</taxon>
        <taxon>Arthropoda</taxon>
        <taxon>Hexapoda</taxon>
        <taxon>Insecta</taxon>
        <taxon>Pterygota</taxon>
        <taxon>Neoptera</taxon>
        <taxon>Endopterygota</taxon>
        <taxon>Coleoptera</taxon>
        <taxon>Polyphaga</taxon>
        <taxon>Cucujiformia</taxon>
        <taxon>Curculionidae</taxon>
        <taxon>Dryophthorinae</taxon>
        <taxon>Rhynchophorus</taxon>
    </lineage>
</organism>
<dbReference type="Proteomes" id="UP000625711">
    <property type="component" value="Unassembled WGS sequence"/>
</dbReference>
<feature type="transmembrane region" description="Helical" evidence="12">
    <location>
        <begin position="27"/>
        <end position="51"/>
    </location>
</feature>
<dbReference type="PANTHER" id="PTHR24248">
    <property type="entry name" value="ADRENERGIC RECEPTOR-RELATED G-PROTEIN COUPLED RECEPTOR"/>
    <property type="match status" value="1"/>
</dbReference>
<dbReference type="SUPFAM" id="SSF81321">
    <property type="entry name" value="Family A G protein-coupled receptor-like"/>
    <property type="match status" value="1"/>
</dbReference>
<dbReference type="GO" id="GO:0043410">
    <property type="term" value="P:positive regulation of MAPK cascade"/>
    <property type="evidence" value="ECO:0007669"/>
    <property type="project" value="TreeGrafter"/>
</dbReference>
<dbReference type="PROSITE" id="PS50262">
    <property type="entry name" value="G_PROTEIN_RECEP_F1_2"/>
    <property type="match status" value="1"/>
</dbReference>
<feature type="transmembrane region" description="Helical" evidence="12">
    <location>
        <begin position="98"/>
        <end position="120"/>
    </location>
</feature>
<dbReference type="InterPro" id="IPR000276">
    <property type="entry name" value="GPCR_Rhodpsn"/>
</dbReference>
<dbReference type="InterPro" id="IPR017452">
    <property type="entry name" value="GPCR_Rhodpsn_7TM"/>
</dbReference>
<reference evidence="14" key="1">
    <citation type="submission" date="2020-08" db="EMBL/GenBank/DDBJ databases">
        <title>Genome sequencing and assembly of the red palm weevil Rhynchophorus ferrugineus.</title>
        <authorList>
            <person name="Dias G.B."/>
            <person name="Bergman C.M."/>
            <person name="Manee M."/>
        </authorList>
    </citation>
    <scope>NUCLEOTIDE SEQUENCE</scope>
    <source>
        <strain evidence="14">AA-2017</strain>
        <tissue evidence="14">Whole larva</tissue>
    </source>
</reference>
<evidence type="ECO:0000313" key="14">
    <source>
        <dbReference type="EMBL" id="KAF7265931.1"/>
    </source>
</evidence>